<dbReference type="AlphaFoldDB" id="A0A919P0D4"/>
<dbReference type="InterPro" id="IPR036412">
    <property type="entry name" value="HAD-like_sf"/>
</dbReference>
<keyword evidence="2" id="KW-1185">Reference proteome</keyword>
<gene>
    <name evidence="1" type="ORF">Cch01nite_10740</name>
</gene>
<dbReference type="PANTHER" id="PTHR43611">
    <property type="entry name" value="ALPHA-D-GLUCOSE 1-PHOSPHATE PHOSPHATASE"/>
    <property type="match status" value="1"/>
</dbReference>
<dbReference type="InterPro" id="IPR023214">
    <property type="entry name" value="HAD_sf"/>
</dbReference>
<comment type="caution">
    <text evidence="1">The sequence shown here is derived from an EMBL/GenBank/DDBJ whole genome shotgun (WGS) entry which is preliminary data.</text>
</comment>
<accession>A0A919P0D4</accession>
<name>A0A919P0D4_9CELL</name>
<sequence length="205" mass="22036">MTAPEAVVLDLGNVVLAWDPYLPFVGRMERSAVDAFFADVDFAAFNHRQDAGRSWADARAEVAERFPEHVDALDVYVEHFAETLPGPVPGTEQLVRDLLDAGVRVVGLTNWSAETFHHAGRVAPAVGLMEGVVVSGEAGLAKPDPRIFELTAVRFGLTPDRTVFADDSPANVEAAARVGFDSLVFTSADRLRADLVARGLDLPPG</sequence>
<evidence type="ECO:0000313" key="2">
    <source>
        <dbReference type="Proteomes" id="UP000632740"/>
    </source>
</evidence>
<dbReference type="RefSeq" id="WP_239069923.1">
    <property type="nucleotide sequence ID" value="NZ_BONK01000003.1"/>
</dbReference>
<proteinExistence type="predicted"/>
<dbReference type="Pfam" id="PF00702">
    <property type="entry name" value="Hydrolase"/>
    <property type="match status" value="1"/>
</dbReference>
<dbReference type="SUPFAM" id="SSF56784">
    <property type="entry name" value="HAD-like"/>
    <property type="match status" value="1"/>
</dbReference>
<reference evidence="1" key="1">
    <citation type="submission" date="2021-01" db="EMBL/GenBank/DDBJ databases">
        <title>Whole genome shotgun sequence of Cellulomonas chitinilytica NBRC 110799.</title>
        <authorList>
            <person name="Komaki H."/>
            <person name="Tamura T."/>
        </authorList>
    </citation>
    <scope>NUCLEOTIDE SEQUENCE</scope>
    <source>
        <strain evidence="1">NBRC 110799</strain>
    </source>
</reference>
<dbReference type="EMBL" id="BONK01000003">
    <property type="protein sequence ID" value="GIG20350.1"/>
    <property type="molecule type" value="Genomic_DNA"/>
</dbReference>
<protein>
    <submittedName>
        <fullName evidence="1">Haloacid dehalogenase</fullName>
    </submittedName>
</protein>
<dbReference type="Gene3D" id="3.40.50.1000">
    <property type="entry name" value="HAD superfamily/HAD-like"/>
    <property type="match status" value="1"/>
</dbReference>
<dbReference type="InterPro" id="IPR006439">
    <property type="entry name" value="HAD-SF_hydro_IA"/>
</dbReference>
<dbReference type="CDD" id="cd02603">
    <property type="entry name" value="HAD_sEH-N_like"/>
    <property type="match status" value="1"/>
</dbReference>
<dbReference type="Proteomes" id="UP000632740">
    <property type="component" value="Unassembled WGS sequence"/>
</dbReference>
<dbReference type="PANTHER" id="PTHR43611:SF3">
    <property type="entry name" value="FLAVIN MONONUCLEOTIDE HYDROLASE 1, CHLOROPLATIC"/>
    <property type="match status" value="1"/>
</dbReference>
<organism evidence="1 2">
    <name type="scientific">Cellulomonas chitinilytica</name>
    <dbReference type="NCBI Taxonomy" id="398759"/>
    <lineage>
        <taxon>Bacteria</taxon>
        <taxon>Bacillati</taxon>
        <taxon>Actinomycetota</taxon>
        <taxon>Actinomycetes</taxon>
        <taxon>Micrococcales</taxon>
        <taxon>Cellulomonadaceae</taxon>
        <taxon>Cellulomonas</taxon>
    </lineage>
</organism>
<dbReference type="NCBIfam" id="TIGR01509">
    <property type="entry name" value="HAD-SF-IA-v3"/>
    <property type="match status" value="1"/>
</dbReference>
<evidence type="ECO:0000313" key="1">
    <source>
        <dbReference type="EMBL" id="GIG20350.1"/>
    </source>
</evidence>